<name>E3CYM4_9BACT</name>
<keyword evidence="1" id="KW-1133">Transmembrane helix</keyword>
<gene>
    <name evidence="3" type="ORF">Apau_0320</name>
</gene>
<dbReference type="Proteomes" id="UP000005096">
    <property type="component" value="Chromosome"/>
</dbReference>
<protein>
    <submittedName>
        <fullName evidence="3">Nucleoside recognition domain protein</fullName>
    </submittedName>
</protein>
<organism evidence="3 4">
    <name type="scientific">Aminomonas paucivorans DSM 12260</name>
    <dbReference type="NCBI Taxonomy" id="584708"/>
    <lineage>
        <taxon>Bacteria</taxon>
        <taxon>Thermotogati</taxon>
        <taxon>Synergistota</taxon>
        <taxon>Synergistia</taxon>
        <taxon>Synergistales</taxon>
        <taxon>Synergistaceae</taxon>
        <taxon>Aminomonas</taxon>
    </lineage>
</organism>
<dbReference type="RefSeq" id="WP_006299902.1">
    <property type="nucleotide sequence ID" value="NZ_CM001022.1"/>
</dbReference>
<dbReference type="AlphaFoldDB" id="E3CYM4"/>
<feature type="transmembrane region" description="Helical" evidence="1">
    <location>
        <begin position="12"/>
        <end position="32"/>
    </location>
</feature>
<feature type="transmembrane region" description="Helical" evidence="1">
    <location>
        <begin position="58"/>
        <end position="80"/>
    </location>
</feature>
<dbReference type="InterPro" id="IPR011642">
    <property type="entry name" value="Gate_dom"/>
</dbReference>
<keyword evidence="4" id="KW-1185">Reference proteome</keyword>
<evidence type="ECO:0000313" key="3">
    <source>
        <dbReference type="EMBL" id="EFQ22755.1"/>
    </source>
</evidence>
<dbReference type="STRING" id="584708.Apau_0320"/>
<reference evidence="3 4" key="1">
    <citation type="journal article" date="2010" name="Stand. Genomic Sci.">
        <title>Non-contiguous finished genome sequence of Aminomonas paucivorans type strain (GLU-3).</title>
        <authorList>
            <person name="Pitluck S."/>
            <person name="Yasawong M."/>
            <person name="Held B."/>
            <person name="Lapidus A."/>
            <person name="Nolan M."/>
            <person name="Copeland A."/>
            <person name="Lucas S."/>
            <person name="Del Rio T.G."/>
            <person name="Tice H."/>
            <person name="Cheng J.F."/>
            <person name="Chertkov O."/>
            <person name="Goodwin L."/>
            <person name="Tapia R."/>
            <person name="Han C."/>
            <person name="Liolios K."/>
            <person name="Ivanova N."/>
            <person name="Mavromatis K."/>
            <person name="Ovchinnikova G."/>
            <person name="Pati A."/>
            <person name="Chen A."/>
            <person name="Palaniappan K."/>
            <person name="Land M."/>
            <person name="Hauser L."/>
            <person name="Chang Y.J."/>
            <person name="Jeffries C.D."/>
            <person name="Pukall R."/>
            <person name="Spring S."/>
            <person name="Rohde M."/>
            <person name="Sikorski J."/>
            <person name="Goker M."/>
            <person name="Woyke T."/>
            <person name="Bristow J."/>
            <person name="Eisen J.A."/>
            <person name="Markowitz V."/>
            <person name="Hugenholtz P."/>
            <person name="Kyrpides N.C."/>
            <person name="Klenk H.P."/>
        </authorList>
    </citation>
    <scope>NUCLEOTIDE SEQUENCE [LARGE SCALE GENOMIC DNA]</scope>
    <source>
        <strain evidence="3 4">DSM 12260</strain>
    </source>
</reference>
<evidence type="ECO:0000256" key="1">
    <source>
        <dbReference type="SAM" id="Phobius"/>
    </source>
</evidence>
<dbReference type="OrthoDB" id="9779080at2"/>
<feature type="domain" description="Nucleoside transporter/FeoB GTPase Gate" evidence="2">
    <location>
        <begin position="16"/>
        <end position="99"/>
    </location>
</feature>
<dbReference type="PaxDb" id="584708-Apau_0320"/>
<proteinExistence type="predicted"/>
<dbReference type="HOGENOM" id="CLU_1682808_0_0_0"/>
<dbReference type="Pfam" id="PF07670">
    <property type="entry name" value="Gate"/>
    <property type="match status" value="1"/>
</dbReference>
<keyword evidence="1" id="KW-0812">Transmembrane</keyword>
<evidence type="ECO:0000313" key="4">
    <source>
        <dbReference type="Proteomes" id="UP000005096"/>
    </source>
</evidence>
<accession>E3CYM4</accession>
<evidence type="ECO:0000259" key="2">
    <source>
        <dbReference type="Pfam" id="PF07670"/>
    </source>
</evidence>
<sequence>MDLLLRVAWGGLRSVVTLGVIVIPLMVLMQLARDYRVLERLLGLFSPFARLLGISRRASLPLVVGLAFGLAYGAGVIVQASREGGLSLKDRFLLVLFLVGCHAVVEDTLVFVAVGANGWVLLLSRLGAAVGLTALAARCLPDGVFREGEPLGGA</sequence>
<dbReference type="eggNOG" id="COG0370">
    <property type="taxonomic scope" value="Bacteria"/>
</dbReference>
<feature type="transmembrane region" description="Helical" evidence="1">
    <location>
        <begin position="92"/>
        <end position="113"/>
    </location>
</feature>
<keyword evidence="1" id="KW-0472">Membrane</keyword>
<dbReference type="EMBL" id="CM001022">
    <property type="protein sequence ID" value="EFQ22755.1"/>
    <property type="molecule type" value="Genomic_DNA"/>
</dbReference>